<gene>
    <name evidence="1" type="ORF">SAMN04487924_10985</name>
</gene>
<proteinExistence type="predicted"/>
<name>A0A1H4CJE4_9BACE</name>
<evidence type="ECO:0008006" key="3">
    <source>
        <dbReference type="Google" id="ProtNLM"/>
    </source>
</evidence>
<dbReference type="InterPro" id="IPR013783">
    <property type="entry name" value="Ig-like_fold"/>
</dbReference>
<dbReference type="PANTHER" id="PTHR37833">
    <property type="entry name" value="LIPOPROTEIN-RELATED"/>
    <property type="match status" value="1"/>
</dbReference>
<dbReference type="EMBL" id="FNRP01000009">
    <property type="protein sequence ID" value="SEA60551.1"/>
    <property type="molecule type" value="Genomic_DNA"/>
</dbReference>
<sequence length="259" mass="29422">MVVNVIMKRYFTGAIKYGLFFFFLLSSAHSFVQETGEEQVLQFECTAINIGTLSEDDAPVTYHFKYCNVSKKTVRISKLTTSCGCTVAKCNKDLVQPGERGEINLVFHPKDQAGDLYREAFVYTDLSGKKPMIRLVLTGKVSPTSDQWKGYPVAIGNTLRLKRKEWQIRVLSREGMQVERFICVNTGKQPLNLSALMLPEYIRFRTEPKVILPETEADMILSIDRSLLPQKNEITFCLVLDGISVRPSERTVQVKLLLQ</sequence>
<accession>A0A1H4CJE4</accession>
<evidence type="ECO:0000313" key="1">
    <source>
        <dbReference type="EMBL" id="SEA60551.1"/>
    </source>
</evidence>
<dbReference type="PANTHER" id="PTHR37833:SF1">
    <property type="entry name" value="SIGNAL PEPTIDE PROTEIN"/>
    <property type="match status" value="1"/>
</dbReference>
<protein>
    <recommendedName>
        <fullName evidence="3">DUF1573 domain-containing protein</fullName>
    </recommendedName>
</protein>
<dbReference type="Proteomes" id="UP000183040">
    <property type="component" value="Unassembled WGS sequence"/>
</dbReference>
<dbReference type="InterPro" id="IPR011467">
    <property type="entry name" value="DUF1573"/>
</dbReference>
<dbReference type="Gene3D" id="2.60.40.10">
    <property type="entry name" value="Immunoglobulins"/>
    <property type="match status" value="1"/>
</dbReference>
<evidence type="ECO:0000313" key="2">
    <source>
        <dbReference type="Proteomes" id="UP000183040"/>
    </source>
</evidence>
<organism evidence="1 2">
    <name type="scientific">Bacteroides xylanisolvens</name>
    <dbReference type="NCBI Taxonomy" id="371601"/>
    <lineage>
        <taxon>Bacteria</taxon>
        <taxon>Pseudomonadati</taxon>
        <taxon>Bacteroidota</taxon>
        <taxon>Bacteroidia</taxon>
        <taxon>Bacteroidales</taxon>
        <taxon>Bacteroidaceae</taxon>
        <taxon>Bacteroides</taxon>
    </lineage>
</organism>
<dbReference type="AlphaFoldDB" id="A0A1H4CJE4"/>
<dbReference type="Pfam" id="PF07610">
    <property type="entry name" value="DUF1573"/>
    <property type="match status" value="1"/>
</dbReference>
<reference evidence="1 2" key="1">
    <citation type="submission" date="2016-10" db="EMBL/GenBank/DDBJ databases">
        <authorList>
            <person name="de Groot N.N."/>
        </authorList>
    </citation>
    <scope>NUCLEOTIDE SEQUENCE [LARGE SCALE GENOMIC DNA]</scope>
    <source>
        <strain evidence="1 2">NLAE-zl-G339</strain>
    </source>
</reference>